<dbReference type="AlphaFoldDB" id="A0A9N9TKY0"/>
<keyword evidence="7" id="KW-0964">Secreted</keyword>
<evidence type="ECO:0000256" key="10">
    <source>
        <dbReference type="ARBA" id="ARBA00022989"/>
    </source>
</evidence>
<keyword evidence="10 12" id="KW-1133">Transmembrane helix</keyword>
<protein>
    <recommendedName>
        <fullName evidence="5">Transmembrane protein 98</fullName>
    </recommendedName>
</protein>
<evidence type="ECO:0000313" key="14">
    <source>
        <dbReference type="Proteomes" id="UP001153712"/>
    </source>
</evidence>
<evidence type="ECO:0000256" key="4">
    <source>
        <dbReference type="ARBA" id="ARBA00011024"/>
    </source>
</evidence>
<keyword evidence="9" id="KW-0256">Endoplasmic reticulum</keyword>
<reference evidence="13" key="1">
    <citation type="submission" date="2022-01" db="EMBL/GenBank/DDBJ databases">
        <authorList>
            <person name="King R."/>
        </authorList>
    </citation>
    <scope>NUCLEOTIDE SEQUENCE</scope>
</reference>
<organism evidence="13 14">
    <name type="scientific">Phyllotreta striolata</name>
    <name type="common">Striped flea beetle</name>
    <name type="synonym">Crioceris striolata</name>
    <dbReference type="NCBI Taxonomy" id="444603"/>
    <lineage>
        <taxon>Eukaryota</taxon>
        <taxon>Metazoa</taxon>
        <taxon>Ecdysozoa</taxon>
        <taxon>Arthropoda</taxon>
        <taxon>Hexapoda</taxon>
        <taxon>Insecta</taxon>
        <taxon>Pterygota</taxon>
        <taxon>Neoptera</taxon>
        <taxon>Endopterygota</taxon>
        <taxon>Coleoptera</taxon>
        <taxon>Polyphaga</taxon>
        <taxon>Cucujiformia</taxon>
        <taxon>Chrysomeloidea</taxon>
        <taxon>Chrysomelidae</taxon>
        <taxon>Galerucinae</taxon>
        <taxon>Alticini</taxon>
        <taxon>Phyllotreta</taxon>
    </lineage>
</organism>
<dbReference type="PANTHER" id="PTHR32510">
    <property type="entry name" value="TRANSMEMBRANE PROTEIN 98"/>
    <property type="match status" value="1"/>
</dbReference>
<comment type="similarity">
    <text evidence="4">Belongs to the TMEM98 family.</text>
</comment>
<dbReference type="GO" id="GO:0005886">
    <property type="term" value="C:plasma membrane"/>
    <property type="evidence" value="ECO:0007669"/>
    <property type="project" value="UniProtKB-SubCell"/>
</dbReference>
<evidence type="ECO:0000256" key="12">
    <source>
        <dbReference type="SAM" id="Phobius"/>
    </source>
</evidence>
<keyword evidence="14" id="KW-1185">Reference proteome</keyword>
<keyword evidence="8 12" id="KW-0812">Transmembrane</keyword>
<keyword evidence="6" id="KW-1003">Cell membrane</keyword>
<evidence type="ECO:0000256" key="5">
    <source>
        <dbReference type="ARBA" id="ARBA00014380"/>
    </source>
</evidence>
<dbReference type="OrthoDB" id="5978425at2759"/>
<feature type="transmembrane region" description="Helical" evidence="12">
    <location>
        <begin position="26"/>
        <end position="49"/>
    </location>
</feature>
<sequence>MGSSALTFWINIDMNNMKLKPEYAEMIAAIGFGVLSAIFVSAFVILIVICRRQKLYYKSNLIDESTRPEKHLIGPDVSEWELGEVSVNFPNILTDEQWIDDATGLIPHCLAILKTCRYLTERLTTLAMSSTPVSGDFKQIVECAKRISSRVDDMVRSMYPPLDPRLLEARAAALTLAVTHLALLVKYECGYKERGILWINKSLDDMDKHMGFLMEASMHQETINKLSKALNLNTHL</sequence>
<comment type="subcellular location">
    <subcellularLocation>
        <location evidence="1">Cell membrane</location>
        <topology evidence="1">Single-pass type II membrane protein</topology>
    </subcellularLocation>
    <subcellularLocation>
        <location evidence="3">Endoplasmic reticulum membrane</location>
        <topology evidence="3">Single-pass type II membrane protein</topology>
    </subcellularLocation>
    <subcellularLocation>
        <location evidence="2">Secreted</location>
        <location evidence="2">Extracellular exosome</location>
    </subcellularLocation>
</comment>
<dbReference type="Gene3D" id="1.20.1410.10">
    <property type="entry name" value="I/LWEQ domain"/>
    <property type="match status" value="1"/>
</dbReference>
<dbReference type="GO" id="GO:0005789">
    <property type="term" value="C:endoplasmic reticulum membrane"/>
    <property type="evidence" value="ECO:0007669"/>
    <property type="project" value="UniProtKB-SubCell"/>
</dbReference>
<dbReference type="EMBL" id="OU900095">
    <property type="protein sequence ID" value="CAG9858297.1"/>
    <property type="molecule type" value="Genomic_DNA"/>
</dbReference>
<evidence type="ECO:0000256" key="1">
    <source>
        <dbReference type="ARBA" id="ARBA00004401"/>
    </source>
</evidence>
<dbReference type="GO" id="GO:0005576">
    <property type="term" value="C:extracellular region"/>
    <property type="evidence" value="ECO:0007669"/>
    <property type="project" value="UniProtKB-SubCell"/>
</dbReference>
<dbReference type="PANTHER" id="PTHR32510:SF3">
    <property type="entry name" value="TRANSMEMBRANE PROTEIN 98"/>
    <property type="match status" value="1"/>
</dbReference>
<evidence type="ECO:0000256" key="7">
    <source>
        <dbReference type="ARBA" id="ARBA00022525"/>
    </source>
</evidence>
<accession>A0A9N9TKY0</accession>
<gene>
    <name evidence="13" type="ORF">PHYEVI_LOCUS4687</name>
</gene>
<evidence type="ECO:0000256" key="8">
    <source>
        <dbReference type="ARBA" id="ARBA00022692"/>
    </source>
</evidence>
<proteinExistence type="inferred from homology"/>
<evidence type="ECO:0000256" key="6">
    <source>
        <dbReference type="ARBA" id="ARBA00022475"/>
    </source>
</evidence>
<dbReference type="InterPro" id="IPR029668">
    <property type="entry name" value="TMEM98"/>
</dbReference>
<dbReference type="Proteomes" id="UP001153712">
    <property type="component" value="Chromosome 2"/>
</dbReference>
<evidence type="ECO:0000256" key="3">
    <source>
        <dbReference type="ARBA" id="ARBA00004648"/>
    </source>
</evidence>
<name>A0A9N9TKY0_PHYSR</name>
<evidence type="ECO:0000256" key="2">
    <source>
        <dbReference type="ARBA" id="ARBA00004550"/>
    </source>
</evidence>
<evidence type="ECO:0000313" key="13">
    <source>
        <dbReference type="EMBL" id="CAG9858297.1"/>
    </source>
</evidence>
<keyword evidence="11 12" id="KW-0472">Membrane</keyword>
<evidence type="ECO:0000256" key="11">
    <source>
        <dbReference type="ARBA" id="ARBA00023136"/>
    </source>
</evidence>
<evidence type="ECO:0000256" key="9">
    <source>
        <dbReference type="ARBA" id="ARBA00022824"/>
    </source>
</evidence>